<reference evidence="5" key="1">
    <citation type="journal article" date="2021" name="Microbiol. Resour. Announc.">
        <title>LGAAP: Leishmaniinae Genome Assembly and Annotation Pipeline.</title>
        <authorList>
            <person name="Almutairi H."/>
            <person name="Urbaniak M.D."/>
            <person name="Bates M.D."/>
            <person name="Jariyapan N."/>
            <person name="Kwakye-Nuako G."/>
            <person name="Thomaz-Soccol V."/>
            <person name="Al-Salem W.S."/>
            <person name="Dillon R.J."/>
            <person name="Bates P.A."/>
            <person name="Gatherer D."/>
        </authorList>
    </citation>
    <scope>NUCLEOTIDE SEQUENCE [LARGE SCALE GENOMIC DNA]</scope>
</reference>
<keyword evidence="5" id="KW-1185">Reference proteome</keyword>
<dbReference type="KEGG" id="loi:92362845"/>
<dbReference type="AlphaFoldDB" id="A0A836KSN8"/>
<dbReference type="Proteomes" id="UP000674143">
    <property type="component" value="Unassembled WGS sequence"/>
</dbReference>
<reference evidence="5" key="2">
    <citation type="journal article" date="2021" name="Sci. Data">
        <title>Chromosome-scale genome sequencing, assembly and annotation of six genomes from subfamily Leishmaniinae.</title>
        <authorList>
            <person name="Almutairi H."/>
            <person name="Urbaniak M.D."/>
            <person name="Bates M.D."/>
            <person name="Jariyapan N."/>
            <person name="Kwakye-Nuako G."/>
            <person name="Thomaz Soccol V."/>
            <person name="Al-Salem W.S."/>
            <person name="Dillon R.J."/>
            <person name="Bates P.A."/>
            <person name="Gatherer D."/>
        </authorList>
    </citation>
    <scope>NUCLEOTIDE SEQUENCE [LARGE SCALE GENOMIC DNA]</scope>
</reference>
<organism evidence="4 5">
    <name type="scientific">Leishmania orientalis</name>
    <dbReference type="NCBI Taxonomy" id="2249476"/>
    <lineage>
        <taxon>Eukaryota</taxon>
        <taxon>Discoba</taxon>
        <taxon>Euglenozoa</taxon>
        <taxon>Kinetoplastea</taxon>
        <taxon>Metakinetoplastina</taxon>
        <taxon>Trypanosomatida</taxon>
        <taxon>Trypanosomatidae</taxon>
        <taxon>Leishmaniinae</taxon>
        <taxon>Leishmania</taxon>
    </lineage>
</organism>
<accession>A0A836KSN8</accession>
<dbReference type="InterPro" id="IPR000504">
    <property type="entry name" value="RRM_dom"/>
</dbReference>
<dbReference type="GO" id="GO:0003723">
    <property type="term" value="F:RNA binding"/>
    <property type="evidence" value="ECO:0007669"/>
    <property type="project" value="UniProtKB-UniRule"/>
</dbReference>
<gene>
    <name evidence="4" type="ORF">LSCM4_07005</name>
</gene>
<dbReference type="Gene3D" id="3.30.70.330">
    <property type="match status" value="1"/>
</dbReference>
<dbReference type="PROSITE" id="PS50102">
    <property type="entry name" value="RRM"/>
    <property type="match status" value="1"/>
</dbReference>
<dbReference type="CDD" id="cd00590">
    <property type="entry name" value="RRM_SF"/>
    <property type="match status" value="1"/>
</dbReference>
<dbReference type="RefSeq" id="XP_067063974.1">
    <property type="nucleotide sequence ID" value="XM_067208911.1"/>
</dbReference>
<dbReference type="SUPFAM" id="SSF54928">
    <property type="entry name" value="RNA-binding domain, RBD"/>
    <property type="match status" value="1"/>
</dbReference>
<evidence type="ECO:0000256" key="1">
    <source>
        <dbReference type="PROSITE-ProRule" id="PRU00176"/>
    </source>
</evidence>
<feature type="region of interest" description="Disordered" evidence="2">
    <location>
        <begin position="86"/>
        <end position="112"/>
    </location>
</feature>
<comment type="caution">
    <text evidence="4">The sequence shown here is derived from an EMBL/GenBank/DDBJ whole genome shotgun (WGS) entry which is preliminary data.</text>
</comment>
<name>A0A836KSN8_9TRYP</name>
<dbReference type="Pfam" id="PF00076">
    <property type="entry name" value="RRM_1"/>
    <property type="match status" value="1"/>
</dbReference>
<evidence type="ECO:0000313" key="5">
    <source>
        <dbReference type="Proteomes" id="UP000674143"/>
    </source>
</evidence>
<protein>
    <recommendedName>
        <fullName evidence="3">RRM domain-containing protein</fullName>
    </recommendedName>
</protein>
<evidence type="ECO:0000256" key="2">
    <source>
        <dbReference type="SAM" id="MobiDB-lite"/>
    </source>
</evidence>
<sequence>MVNPAAVVHVFLDDANKAVSMEDVKEWLQIMNEVVDMKLQFDAATAKTCYYVEFRSPVAAQQAVQYLNGARLKNCVVTIESRVYSSVPETQGPPGSTRESVPTATAAPAQSGKRCRETAALPFNHLLPPDLQMDPLLAECLPDLEKIALYSADGFAMWHQLQEVQKEMVGVHSELEAISAEIATSDAQLTQLLRANEGTSASGEVSFSHPPSLLRAHSSALQGHHCLRNQRAIPLDAHTPSQVVAMLTDCFGPLSLCSEAVTQYGFFLAVKFVFAADEELFMAAATSSGPSEASKEKGQRRGAKWKSIVEGPDWRPVNNITAAHHLFPWALDAHLQCTLRALLA</sequence>
<dbReference type="GeneID" id="92362845"/>
<keyword evidence="1" id="KW-0694">RNA-binding</keyword>
<evidence type="ECO:0000259" key="3">
    <source>
        <dbReference type="PROSITE" id="PS50102"/>
    </source>
</evidence>
<dbReference type="InterPro" id="IPR035979">
    <property type="entry name" value="RBD_domain_sf"/>
</dbReference>
<evidence type="ECO:0000313" key="4">
    <source>
        <dbReference type="EMBL" id="KAG5481295.1"/>
    </source>
</evidence>
<feature type="domain" description="RRM" evidence="3">
    <location>
        <begin position="8"/>
        <end position="80"/>
    </location>
</feature>
<feature type="compositionally biased region" description="Polar residues" evidence="2">
    <location>
        <begin position="86"/>
        <end position="103"/>
    </location>
</feature>
<proteinExistence type="predicted"/>
<dbReference type="EMBL" id="JAFHLR010000018">
    <property type="protein sequence ID" value="KAG5481295.1"/>
    <property type="molecule type" value="Genomic_DNA"/>
</dbReference>
<dbReference type="InterPro" id="IPR012677">
    <property type="entry name" value="Nucleotide-bd_a/b_plait_sf"/>
</dbReference>
<dbReference type="SMR" id="A0A836KSN8"/>